<keyword evidence="1" id="KW-0238">DNA-binding</keyword>
<feature type="domain" description="AraC-type arabinose-binding/dimerisation" evidence="2">
    <location>
        <begin position="38"/>
        <end position="109"/>
    </location>
</feature>
<organism evidence="3 4">
    <name type="scientific">Mucilaginibacter polytrichastri</name>
    <dbReference type="NCBI Taxonomy" id="1302689"/>
    <lineage>
        <taxon>Bacteria</taxon>
        <taxon>Pseudomonadati</taxon>
        <taxon>Bacteroidota</taxon>
        <taxon>Sphingobacteriia</taxon>
        <taxon>Sphingobacteriales</taxon>
        <taxon>Sphingobacteriaceae</taxon>
        <taxon>Mucilaginibacter</taxon>
    </lineage>
</organism>
<dbReference type="Pfam" id="PF02311">
    <property type="entry name" value="AraC_binding"/>
    <property type="match status" value="1"/>
</dbReference>
<gene>
    <name evidence="3" type="ORF">RG47T_4631</name>
</gene>
<dbReference type="STRING" id="1302689.RG47T_4631"/>
<evidence type="ECO:0000313" key="3">
    <source>
        <dbReference type="EMBL" id="OKS89149.1"/>
    </source>
</evidence>
<dbReference type="RefSeq" id="WP_216351093.1">
    <property type="nucleotide sequence ID" value="NZ_FPAM01000007.1"/>
</dbReference>
<dbReference type="EMBL" id="MPPL01000001">
    <property type="protein sequence ID" value="OKS89149.1"/>
    <property type="molecule type" value="Genomic_DNA"/>
</dbReference>
<dbReference type="GO" id="GO:0003677">
    <property type="term" value="F:DNA binding"/>
    <property type="evidence" value="ECO:0007669"/>
    <property type="project" value="UniProtKB-KW"/>
</dbReference>
<comment type="caution">
    <text evidence="3">The sequence shown here is derived from an EMBL/GenBank/DDBJ whole genome shotgun (WGS) entry which is preliminary data.</text>
</comment>
<dbReference type="Proteomes" id="UP000186720">
    <property type="component" value="Unassembled WGS sequence"/>
</dbReference>
<keyword evidence="4" id="KW-1185">Reference proteome</keyword>
<dbReference type="InterPro" id="IPR037923">
    <property type="entry name" value="HTH-like"/>
</dbReference>
<sequence length="171" mass="20209">MYLYKEEIVIPQYPFEPDAATGNPLFRINRNDCVVNYKRSDFLVPHRKDYYFMAFVKMGSSRHWIDMTPYDLKPDKFYFTTPHQVHLKEDAEPFTGIALSFHKEFLLTADNASLKELPIIQNPQNGHELSLTKGDLKFIEDILDKILAETETKETWQNTMLSAYMRIYWCI</sequence>
<reference evidence="3 4" key="1">
    <citation type="submission" date="2016-11" db="EMBL/GenBank/DDBJ databases">
        <title>Whole Genome Sequencing of Mucilaginibacter polytrichastri RG4-7(T) isolated from the moss sample.</title>
        <authorList>
            <person name="Li Y."/>
        </authorList>
    </citation>
    <scope>NUCLEOTIDE SEQUENCE [LARGE SCALE GENOMIC DNA]</scope>
    <source>
        <strain evidence="3 4">RG4-7</strain>
    </source>
</reference>
<accession>A0A1Q6A564</accession>
<dbReference type="AlphaFoldDB" id="A0A1Q6A564"/>
<proteinExistence type="predicted"/>
<protein>
    <recommendedName>
        <fullName evidence="2">AraC-type arabinose-binding/dimerisation domain-containing protein</fullName>
    </recommendedName>
</protein>
<dbReference type="InterPro" id="IPR003313">
    <property type="entry name" value="AraC-bd"/>
</dbReference>
<name>A0A1Q6A564_9SPHI</name>
<dbReference type="SUPFAM" id="SSF51215">
    <property type="entry name" value="Regulatory protein AraC"/>
    <property type="match status" value="1"/>
</dbReference>
<evidence type="ECO:0000256" key="1">
    <source>
        <dbReference type="ARBA" id="ARBA00023125"/>
    </source>
</evidence>
<evidence type="ECO:0000313" key="4">
    <source>
        <dbReference type="Proteomes" id="UP000186720"/>
    </source>
</evidence>
<dbReference type="GO" id="GO:0006355">
    <property type="term" value="P:regulation of DNA-templated transcription"/>
    <property type="evidence" value="ECO:0007669"/>
    <property type="project" value="InterPro"/>
</dbReference>
<evidence type="ECO:0000259" key="2">
    <source>
        <dbReference type="Pfam" id="PF02311"/>
    </source>
</evidence>